<dbReference type="GO" id="GO:0006355">
    <property type="term" value="P:regulation of DNA-templated transcription"/>
    <property type="evidence" value="ECO:0007669"/>
    <property type="project" value="InterPro"/>
</dbReference>
<dbReference type="InterPro" id="IPR036093">
    <property type="entry name" value="NAC_dom_sf"/>
</dbReference>
<evidence type="ECO:0000256" key="2">
    <source>
        <dbReference type="ARBA" id="ARBA00023125"/>
    </source>
</evidence>
<evidence type="ECO:0000313" key="7">
    <source>
        <dbReference type="Proteomes" id="UP000233837"/>
    </source>
</evidence>
<keyword evidence="2" id="KW-0238">DNA-binding</keyword>
<keyword evidence="3" id="KW-0804">Transcription</keyword>
<reference evidence="6 7" key="1">
    <citation type="journal article" date="2016" name="Sci. Rep.">
        <title>The Dendrobium catenatum Lindl. genome sequence provides insights into polysaccharide synthase, floral development and adaptive evolution.</title>
        <authorList>
            <person name="Zhang G.Q."/>
            <person name="Xu Q."/>
            <person name="Bian C."/>
            <person name="Tsai W.C."/>
            <person name="Yeh C.M."/>
            <person name="Liu K.W."/>
            <person name="Yoshida K."/>
            <person name="Zhang L.S."/>
            <person name="Chang S.B."/>
            <person name="Chen F."/>
            <person name="Shi Y."/>
            <person name="Su Y.Y."/>
            <person name="Zhang Y.Q."/>
            <person name="Chen L.J."/>
            <person name="Yin Y."/>
            <person name="Lin M."/>
            <person name="Huang H."/>
            <person name="Deng H."/>
            <person name="Wang Z.W."/>
            <person name="Zhu S.L."/>
            <person name="Zhao X."/>
            <person name="Deng C."/>
            <person name="Niu S.C."/>
            <person name="Huang J."/>
            <person name="Wang M."/>
            <person name="Liu G.H."/>
            <person name="Yang H.J."/>
            <person name="Xiao X.J."/>
            <person name="Hsiao Y.Y."/>
            <person name="Wu W.L."/>
            <person name="Chen Y.Y."/>
            <person name="Mitsuda N."/>
            <person name="Ohme-Takagi M."/>
            <person name="Luo Y.B."/>
            <person name="Van de Peer Y."/>
            <person name="Liu Z.J."/>
        </authorList>
    </citation>
    <scope>NUCLEOTIDE SEQUENCE [LARGE SCALE GENOMIC DNA]</scope>
    <source>
        <tissue evidence="6">The whole plant</tissue>
    </source>
</reference>
<feature type="domain" description="NAC" evidence="5">
    <location>
        <begin position="27"/>
        <end position="71"/>
    </location>
</feature>
<evidence type="ECO:0000259" key="5">
    <source>
        <dbReference type="Pfam" id="PF02365"/>
    </source>
</evidence>
<evidence type="ECO:0000256" key="3">
    <source>
        <dbReference type="ARBA" id="ARBA00023163"/>
    </source>
</evidence>
<proteinExistence type="predicted"/>
<dbReference type="SUPFAM" id="SSF101941">
    <property type="entry name" value="NAC domain"/>
    <property type="match status" value="1"/>
</dbReference>
<dbReference type="InterPro" id="IPR003441">
    <property type="entry name" value="NAC-dom"/>
</dbReference>
<evidence type="ECO:0000256" key="4">
    <source>
        <dbReference type="ARBA" id="ARBA00023242"/>
    </source>
</evidence>
<name>A0A2I0WGI7_9ASPA</name>
<dbReference type="GO" id="GO:0003677">
    <property type="term" value="F:DNA binding"/>
    <property type="evidence" value="ECO:0007669"/>
    <property type="project" value="UniProtKB-KW"/>
</dbReference>
<protein>
    <submittedName>
        <fullName evidence="6">NAC domain-containing protein 100</fullName>
    </submittedName>
</protein>
<evidence type="ECO:0000313" key="6">
    <source>
        <dbReference type="EMBL" id="PKU74763.1"/>
    </source>
</evidence>
<keyword evidence="7" id="KW-1185">Reference proteome</keyword>
<organism evidence="6 7">
    <name type="scientific">Dendrobium catenatum</name>
    <dbReference type="NCBI Taxonomy" id="906689"/>
    <lineage>
        <taxon>Eukaryota</taxon>
        <taxon>Viridiplantae</taxon>
        <taxon>Streptophyta</taxon>
        <taxon>Embryophyta</taxon>
        <taxon>Tracheophyta</taxon>
        <taxon>Spermatophyta</taxon>
        <taxon>Magnoliopsida</taxon>
        <taxon>Liliopsida</taxon>
        <taxon>Asparagales</taxon>
        <taxon>Orchidaceae</taxon>
        <taxon>Epidendroideae</taxon>
        <taxon>Malaxideae</taxon>
        <taxon>Dendrobiinae</taxon>
        <taxon>Dendrobium</taxon>
    </lineage>
</organism>
<keyword evidence="4" id="KW-0539">Nucleus</keyword>
<dbReference type="Pfam" id="PF02365">
    <property type="entry name" value="NAM"/>
    <property type="match status" value="1"/>
</dbReference>
<dbReference type="Proteomes" id="UP000233837">
    <property type="component" value="Unassembled WGS sequence"/>
</dbReference>
<accession>A0A2I0WGI7</accession>
<evidence type="ECO:0000256" key="1">
    <source>
        <dbReference type="ARBA" id="ARBA00023015"/>
    </source>
</evidence>
<sequence>MEQGNSSVSHGIVFTSTEDEYQMELSPGFIFHPTDEELITHHLSKKVFDSNFDPQAIGVADLNNFAPGDFLYTSSRPIWTSSRPIGTVENIGLSIVLGIVQGDRDDRILVLGKGRKSRTRVQSLIRRTTFQSQILDKKVLSRSDSGGIRPRRRHLRFCDFRASPSLGLCPSFAGAWILASDCCSSGSLFALFYFFNFLFVMVNVVKPVDNANNSVVVNALVVGEAHVTGDPLVPVHGDRPLPVNVISEVLESLVTSNPSVSIPPMNVVDVVNAVNDVLGRHVDICSVLSPDAAPFVPPVVTDVRDPDSPVMVPEVFSGAMNVVNSDGSPVMGAVNSNGGAQVLKDADGDSDGFMPVAVVPAEIEKEFPYLGREEVISMTNSLVVVPVSEVDTQVMAKCVGNSSGLDIRNQNNWLVDSSDVDSDSQSLESDNDFTLVRTSNVGNRGKFWGRGRRRR</sequence>
<dbReference type="EMBL" id="KZ502668">
    <property type="protein sequence ID" value="PKU74763.1"/>
    <property type="molecule type" value="Genomic_DNA"/>
</dbReference>
<reference evidence="6 7" key="2">
    <citation type="journal article" date="2017" name="Nature">
        <title>The Apostasia genome and the evolution of orchids.</title>
        <authorList>
            <person name="Zhang G.Q."/>
            <person name="Liu K.W."/>
            <person name="Li Z."/>
            <person name="Lohaus R."/>
            <person name="Hsiao Y.Y."/>
            <person name="Niu S.C."/>
            <person name="Wang J.Y."/>
            <person name="Lin Y.C."/>
            <person name="Xu Q."/>
            <person name="Chen L.J."/>
            <person name="Yoshida K."/>
            <person name="Fujiwara S."/>
            <person name="Wang Z.W."/>
            <person name="Zhang Y.Q."/>
            <person name="Mitsuda N."/>
            <person name="Wang M."/>
            <person name="Liu G.H."/>
            <person name="Pecoraro L."/>
            <person name="Huang H.X."/>
            <person name="Xiao X.J."/>
            <person name="Lin M."/>
            <person name="Wu X.Y."/>
            <person name="Wu W.L."/>
            <person name="Chen Y.Y."/>
            <person name="Chang S.B."/>
            <person name="Sakamoto S."/>
            <person name="Ohme-Takagi M."/>
            <person name="Yagi M."/>
            <person name="Zeng S.J."/>
            <person name="Shen C.Y."/>
            <person name="Yeh C.M."/>
            <person name="Luo Y.B."/>
            <person name="Tsai W.C."/>
            <person name="Van de Peer Y."/>
            <person name="Liu Z.J."/>
        </authorList>
    </citation>
    <scope>NUCLEOTIDE SEQUENCE [LARGE SCALE GENOMIC DNA]</scope>
    <source>
        <tissue evidence="6">The whole plant</tissue>
    </source>
</reference>
<keyword evidence="1" id="KW-0805">Transcription regulation</keyword>
<gene>
    <name evidence="6" type="primary">NAC100</name>
    <name evidence="6" type="ORF">MA16_Dca004954</name>
</gene>
<dbReference type="AlphaFoldDB" id="A0A2I0WGI7"/>